<dbReference type="EMBL" id="CP034587">
    <property type="protein sequence ID" value="AZQ72842.1"/>
    <property type="molecule type" value="Genomic_DNA"/>
</dbReference>
<feature type="chain" id="PRO_5038619584" description="DUF11 domain-containing protein" evidence="2">
    <location>
        <begin position="29"/>
        <end position="213"/>
    </location>
</feature>
<organism evidence="3 4">
    <name type="scientific">Streptomyces luteoverticillatus</name>
    <name type="common">Streptoverticillium luteoverticillatus</name>
    <dbReference type="NCBI Taxonomy" id="66425"/>
    <lineage>
        <taxon>Bacteria</taxon>
        <taxon>Bacillati</taxon>
        <taxon>Actinomycetota</taxon>
        <taxon>Actinomycetes</taxon>
        <taxon>Kitasatosporales</taxon>
        <taxon>Streptomycetaceae</taxon>
        <taxon>Streptomyces</taxon>
    </lineage>
</organism>
<evidence type="ECO:0000256" key="1">
    <source>
        <dbReference type="SAM" id="MobiDB-lite"/>
    </source>
</evidence>
<evidence type="ECO:0008006" key="5">
    <source>
        <dbReference type="Google" id="ProtNLM"/>
    </source>
</evidence>
<protein>
    <recommendedName>
        <fullName evidence="5">DUF11 domain-containing protein</fullName>
    </recommendedName>
</protein>
<gene>
    <name evidence="3" type="ORF">EKH77_17875</name>
</gene>
<feature type="signal peptide" evidence="2">
    <location>
        <begin position="1"/>
        <end position="28"/>
    </location>
</feature>
<evidence type="ECO:0000313" key="3">
    <source>
        <dbReference type="EMBL" id="AZQ72842.1"/>
    </source>
</evidence>
<feature type="region of interest" description="Disordered" evidence="1">
    <location>
        <begin position="162"/>
        <end position="186"/>
    </location>
</feature>
<keyword evidence="4" id="KW-1185">Reference proteome</keyword>
<evidence type="ECO:0000256" key="2">
    <source>
        <dbReference type="SAM" id="SignalP"/>
    </source>
</evidence>
<reference evidence="3 4" key="1">
    <citation type="submission" date="2018-12" db="EMBL/GenBank/DDBJ databases">
        <title>The whole draft genome of Streptomyce luteoverticillatus CGMCC 15060.</title>
        <authorList>
            <person name="Feng Z."/>
            <person name="Chen G."/>
            <person name="Zhang J."/>
            <person name="Zhu H."/>
            <person name="Yu X."/>
            <person name="Zhang W."/>
            <person name="Zhang X."/>
        </authorList>
    </citation>
    <scope>NUCLEOTIDE SEQUENCE [LARGE SCALE GENOMIC DNA]</scope>
    <source>
        <strain evidence="3 4">CGMCC 15060</strain>
    </source>
</reference>
<keyword evidence="2" id="KW-0732">Signal</keyword>
<proteinExistence type="predicted"/>
<dbReference type="RefSeq" id="WP_126915358.1">
    <property type="nucleotide sequence ID" value="NZ_CP034587.1"/>
</dbReference>
<accession>A0A3Q9FZW6</accession>
<dbReference type="AlphaFoldDB" id="A0A3Q9FZW6"/>
<sequence>MKPKRTARRTAAAAAALALAALTGGTAAATSPPRPADYQAIAHPVAGRVGQTVDVEVGVRNGGPGPAAADRRAYAVTAPEGTTIAPEGDAGHRCAPHDTAARTYLCAIGGDFAAGDRETLRFRIRIDKKVEGAEGWVRILGPGSTPDPDPANDSAPIIVDVTGRAPGARPGDTPRHPSPDDGVASATLLLATTSGTALSAGAIALGAARRREH</sequence>
<name>A0A3Q9FZW6_STRLT</name>
<dbReference type="Proteomes" id="UP000267900">
    <property type="component" value="Chromosome"/>
</dbReference>
<evidence type="ECO:0000313" key="4">
    <source>
        <dbReference type="Proteomes" id="UP000267900"/>
    </source>
</evidence>
<dbReference type="OrthoDB" id="4282035at2"/>